<dbReference type="SUPFAM" id="SSF52540">
    <property type="entry name" value="P-loop containing nucleoside triphosphate hydrolases"/>
    <property type="match status" value="2"/>
</dbReference>
<dbReference type="RefSeq" id="WP_052883597.1">
    <property type="nucleotide sequence ID" value="NZ_CP009961.1"/>
</dbReference>
<dbReference type="CDD" id="cd00267">
    <property type="entry name" value="ABC_ATPase"/>
    <property type="match status" value="1"/>
</dbReference>
<organism evidence="4 5">
    <name type="scientific">Infirmifilum uzonense</name>
    <dbReference type="NCBI Taxonomy" id="1550241"/>
    <lineage>
        <taxon>Archaea</taxon>
        <taxon>Thermoproteota</taxon>
        <taxon>Thermoprotei</taxon>
        <taxon>Thermofilales</taxon>
        <taxon>Thermofilaceae</taxon>
        <taxon>Infirmifilum</taxon>
    </lineage>
</organism>
<feature type="coiled-coil region" evidence="2">
    <location>
        <begin position="176"/>
        <end position="389"/>
    </location>
</feature>
<proteinExistence type="predicted"/>
<feature type="domain" description="Rad50/SbcC-type AAA" evidence="3">
    <location>
        <begin position="8"/>
        <end position="235"/>
    </location>
</feature>
<dbReference type="InterPro" id="IPR038729">
    <property type="entry name" value="Rad50/SbcC_AAA"/>
</dbReference>
<evidence type="ECO:0000313" key="4">
    <source>
        <dbReference type="EMBL" id="AKG38236.1"/>
    </source>
</evidence>
<dbReference type="Pfam" id="PF13476">
    <property type="entry name" value="AAA_23"/>
    <property type="match status" value="1"/>
</dbReference>
<dbReference type="KEGG" id="thf:MA03_01590"/>
<evidence type="ECO:0000256" key="2">
    <source>
        <dbReference type="SAM" id="Coils"/>
    </source>
</evidence>
<dbReference type="GeneID" id="25400883"/>
<dbReference type="STRING" id="1550241.MA03_01590"/>
<dbReference type="Gene3D" id="1.10.287.1490">
    <property type="match status" value="1"/>
</dbReference>
<dbReference type="PANTHER" id="PTHR32114:SF2">
    <property type="entry name" value="ABC TRANSPORTER ABCH.3"/>
    <property type="match status" value="1"/>
</dbReference>
<feature type="coiled-coil region" evidence="2">
    <location>
        <begin position="628"/>
        <end position="686"/>
    </location>
</feature>
<dbReference type="OrthoDB" id="25344at2157"/>
<dbReference type="GO" id="GO:0006302">
    <property type="term" value="P:double-strand break repair"/>
    <property type="evidence" value="ECO:0007669"/>
    <property type="project" value="InterPro"/>
</dbReference>
<accession>A0A0F7CKT8</accession>
<name>A0A0F7CKT8_9CREN</name>
<protein>
    <recommendedName>
        <fullName evidence="3">Rad50/SbcC-type AAA domain-containing protein</fullName>
    </recommendedName>
</protein>
<reference evidence="4 5" key="1">
    <citation type="journal article" date="2015" name="Stand. Genomic Sci.">
        <title>Complete genome sequence of and proposal of Thermofilum uzonense sp. nov. a novel hyperthermophilic crenarchaeon and emended description of the genus Thermofilum.</title>
        <authorList>
            <person name="Toshchakov S.V."/>
            <person name="Korzhenkov A.A."/>
            <person name="Samarov N.I."/>
            <person name="Mazunin I.O."/>
            <person name="Mozhey O.I."/>
            <person name="Shmyr I.S."/>
            <person name="Derbikova K.S."/>
            <person name="Taranov E.A."/>
            <person name="Dominova I.N."/>
            <person name="Bonch-Osmolovskaya E.A."/>
            <person name="Patrushev M.V."/>
            <person name="Podosokorskaya O.A."/>
            <person name="Kublanov I.V."/>
        </authorList>
    </citation>
    <scope>NUCLEOTIDE SEQUENCE [LARGE SCALE GENOMIC DNA]</scope>
    <source>
        <strain evidence="4 5">1807-2</strain>
    </source>
</reference>
<dbReference type="HOGENOM" id="CLU_338230_0_0_2"/>
<dbReference type="GO" id="GO:0016887">
    <property type="term" value="F:ATP hydrolysis activity"/>
    <property type="evidence" value="ECO:0007669"/>
    <property type="project" value="InterPro"/>
</dbReference>
<dbReference type="PATRIC" id="fig|1550241.5.peg.325"/>
<dbReference type="EMBL" id="CP009961">
    <property type="protein sequence ID" value="AKG38236.1"/>
    <property type="molecule type" value="Genomic_DNA"/>
</dbReference>
<feature type="coiled-coil region" evidence="2">
    <location>
        <begin position="458"/>
        <end position="578"/>
    </location>
</feature>
<evidence type="ECO:0000259" key="3">
    <source>
        <dbReference type="Pfam" id="PF13476"/>
    </source>
</evidence>
<sequence length="841" mass="97289">MVVIHSIKAVNFRRLNLTTPLSLGKGFYIIKGRNEAGKSTLIESILFGLYGDHQVIGDLRGNPRGGYNEVVNHKARRAQVEVEFEVDGKRYRVYRELVREGETIKQVNARLIEITQGTERVIASGTKQVNDEIQRLLRVSWREMLSTNIVAQKDLERIIQMGKSEREQIINLMMGLESYNKAIQALEETRSNKNREKEQLDRVYQEKKKEADSLEGKVNSIPNLMRELKEIEEKIPALGEEEAALKLALQYLAHLRQSLYKKKQLEDKKSRVEELIAETKKAIRDEQEKKNRNDNEIKQIEGKLPKLQDELEKIQKELEQLQSTYEDKLKILSDLKSYKDNWDREYDRMKGISNELETLEDDIRRIEIAKKELAKLEEEKRNIELLLASIKPSIQPYLSSIGLAFIALLALLYQATWVAIPLSGVSLIVFLVTYHRRSSLKQELLTKLGRLESEIGPRKALVAQLEGKNKRLEDLKLEEEKIRAHLERLEQEIIILTGESNAASIDKALNALQNEVKLLSEKINELREKESNLKAGIESSGKQLERLKQEVKESTEKLEELNAKLSKLEENRRKILEELEHVIIPSVPPGLKGRVEYVEMAAEEQDLDLVDRVYRKLDDDLLGISNKKTELNVRKETLKKELSEAEMIKPRLQELQEEIKKLEEERKRLDKEFEAVKRALQALKEISRRRRELFAPLVENYMSWTINYFTDGRYKAVRLQPDTYDLEVYDAEAGRWLRRDIYSGGTNDQFLLALRIAFTLALLPSSKGSYPKFIVLDEPLGSSDGERRERIVSFFAGELSRFFDQIFLITHVEVEEPPGATIIYIEDGRITRVYKAGGEEA</sequence>
<dbReference type="AlphaFoldDB" id="A0A0F7CKT8"/>
<dbReference type="Gene3D" id="3.40.50.300">
    <property type="entry name" value="P-loop containing nucleotide triphosphate hydrolases"/>
    <property type="match status" value="2"/>
</dbReference>
<evidence type="ECO:0000313" key="5">
    <source>
        <dbReference type="Proteomes" id="UP000067434"/>
    </source>
</evidence>
<dbReference type="PANTHER" id="PTHR32114">
    <property type="entry name" value="ABC TRANSPORTER ABCH.3"/>
    <property type="match status" value="1"/>
</dbReference>
<gene>
    <name evidence="4" type="ORF">MA03_01590</name>
</gene>
<keyword evidence="1 2" id="KW-0175">Coiled coil</keyword>
<evidence type="ECO:0000256" key="1">
    <source>
        <dbReference type="ARBA" id="ARBA00023054"/>
    </source>
</evidence>
<dbReference type="InterPro" id="IPR027417">
    <property type="entry name" value="P-loop_NTPase"/>
</dbReference>
<keyword evidence="5" id="KW-1185">Reference proteome</keyword>
<dbReference type="Proteomes" id="UP000067434">
    <property type="component" value="Chromosome"/>
</dbReference>